<feature type="domain" description="Glycoside hydrolase family 31 N-terminal" evidence="6">
    <location>
        <begin position="9"/>
        <end position="83"/>
    </location>
</feature>
<dbReference type="SUPFAM" id="SSF51445">
    <property type="entry name" value="(Trans)glycosidases"/>
    <property type="match status" value="1"/>
</dbReference>
<dbReference type="PANTHER" id="PTHR22762">
    <property type="entry name" value="ALPHA-GLUCOSIDASE"/>
    <property type="match status" value="1"/>
</dbReference>
<gene>
    <name evidence="9" type="ORF">E5S67_05525</name>
</gene>
<dbReference type="CDD" id="cd14752">
    <property type="entry name" value="GH31_N"/>
    <property type="match status" value="1"/>
</dbReference>
<dbReference type="Gene3D" id="3.20.20.80">
    <property type="entry name" value="Glycosidases"/>
    <property type="match status" value="1"/>
</dbReference>
<dbReference type="CDD" id="cd06604">
    <property type="entry name" value="GH31_glucosidase_II_MalA"/>
    <property type="match status" value="1"/>
</dbReference>
<dbReference type="Pfam" id="PF13802">
    <property type="entry name" value="Gal_mutarotas_2"/>
    <property type="match status" value="1"/>
</dbReference>
<dbReference type="Pfam" id="PF17137">
    <property type="entry name" value="DUF5110"/>
    <property type="match status" value="1"/>
</dbReference>
<dbReference type="Pfam" id="PF01055">
    <property type="entry name" value="Glyco_hydro_31_2nd"/>
    <property type="match status" value="1"/>
</dbReference>
<keyword evidence="2 4" id="KW-0378">Hydrolase</keyword>
<organism evidence="9 10">
    <name type="scientific">Microcoleus asticus IPMA8</name>
    <dbReference type="NCBI Taxonomy" id="2563858"/>
    <lineage>
        <taxon>Bacteria</taxon>
        <taxon>Bacillati</taxon>
        <taxon>Cyanobacteriota</taxon>
        <taxon>Cyanophyceae</taxon>
        <taxon>Oscillatoriophycideae</taxon>
        <taxon>Oscillatoriales</taxon>
        <taxon>Microcoleaceae</taxon>
        <taxon>Microcoleus</taxon>
        <taxon>Microcoleus asticus</taxon>
    </lineage>
</organism>
<dbReference type="InterPro" id="IPR017853">
    <property type="entry name" value="GH"/>
</dbReference>
<evidence type="ECO:0000256" key="3">
    <source>
        <dbReference type="ARBA" id="ARBA00023295"/>
    </source>
</evidence>
<dbReference type="InterPro" id="IPR013780">
    <property type="entry name" value="Glyco_hydro_b"/>
</dbReference>
<dbReference type="Gene3D" id="2.60.40.1760">
    <property type="entry name" value="glycosyl hydrolase (family 31)"/>
    <property type="match status" value="1"/>
</dbReference>
<dbReference type="Pfam" id="PF21365">
    <property type="entry name" value="Glyco_hydro_31_3rd"/>
    <property type="match status" value="1"/>
</dbReference>
<keyword evidence="3 4" id="KW-0326">Glycosidase</keyword>
<feature type="domain" description="Glycoside hydrolase family 31 TIM barrel" evidence="5">
    <location>
        <begin position="126"/>
        <end position="460"/>
    </location>
</feature>
<protein>
    <submittedName>
        <fullName evidence="9">Alpha-xylosidase BoGH31A</fullName>
        <ecNumber evidence="9">3.2.1.177</ecNumber>
    </submittedName>
</protein>
<accession>A0ABX2D527</accession>
<sequence>MGWRTGATAGWKRIEADEHFYGFGERTGFLDKLSEVKTNWTIDALDYNSLSDEMYQAIAFYIALNPDRAYGIFFNTTFWSQFDIGAEQPGVLRMETRGPELDYYIIYGPEPAQIIATYTQLTGRMPIPPKWALGYHQCRWSYESEDVVRELAKEFRDRAIPCDVIHLDIDYMRGYRVFTWSPKRFPDPAKLIADLKAAGFKVVTIVDPGVKYEPEADYEIFDRGVENDYFVRTAEGKLFHGYVWPDKAVFPDFLRPEVRQWWGELHKTLTDMGIAGIWNDMNEPAIAERPFGDGGEHISFPLNAPQGPESDRATHAQTHNLYGLMMAKACAEGLQKLRSGYRSFVLTRSGFAGVQRYSSVWMGDNQSQWEHLEMSLPMLCNMGLSGVAFVGCDIGGFAGNATAELFARWMQVGMLYPLMRGHSAMSTAQHEPWVFGDRTEKICREYINLRYQLLPYIYTLFWEAATAGTPILRPLLYHFPRDRATYHLYDQVLLGPSLMAAPVYRPGVEHRAVYLPEGTWYDWWTGECYQGPMHILAHAPLERMPLYVRGGGIIAIAPVKQFVSEEPLESLKMRIWPGSGEWTLYEDDGHSFEHEKGVSATTNYKVYVEEEKIIVEIAAREGQFSISEREVIVEVVGVGEQRFTDDGTVRRLTFG</sequence>
<dbReference type="InterPro" id="IPR011013">
    <property type="entry name" value="Gal_mutarotase_sf_dom"/>
</dbReference>
<dbReference type="SUPFAM" id="SSF51011">
    <property type="entry name" value="Glycosyl hydrolase domain"/>
    <property type="match status" value="1"/>
</dbReference>
<evidence type="ECO:0000259" key="8">
    <source>
        <dbReference type="Pfam" id="PF21365"/>
    </source>
</evidence>
<name>A0ABX2D527_9CYAN</name>
<dbReference type="PANTHER" id="PTHR22762:SF166">
    <property type="entry name" value="ALPHA-GLUCOSIDASE"/>
    <property type="match status" value="1"/>
</dbReference>
<dbReference type="EC" id="3.2.1.177" evidence="9"/>
<comment type="similarity">
    <text evidence="1 4">Belongs to the glycosyl hydrolase 31 family.</text>
</comment>
<evidence type="ECO:0000313" key="9">
    <source>
        <dbReference type="EMBL" id="NQE37744.1"/>
    </source>
</evidence>
<dbReference type="Gene3D" id="2.60.40.1180">
    <property type="entry name" value="Golgi alpha-mannosidase II"/>
    <property type="match status" value="2"/>
</dbReference>
<dbReference type="Proteomes" id="UP000702425">
    <property type="component" value="Unassembled WGS sequence"/>
</dbReference>
<feature type="domain" description="DUF5110" evidence="7">
    <location>
        <begin position="571"/>
        <end position="637"/>
    </location>
</feature>
<dbReference type="InterPro" id="IPR030458">
    <property type="entry name" value="Glyco_hydro_31_AS"/>
</dbReference>
<dbReference type="InterPro" id="IPR033403">
    <property type="entry name" value="DUF5110"/>
</dbReference>
<reference evidence="9 10" key="1">
    <citation type="journal article" date="2020" name="Sci. Rep.">
        <title>A novel cyanobacterial geosmin producer, revising GeoA distribution and dispersion patterns in Bacteria.</title>
        <authorList>
            <person name="Churro C."/>
            <person name="Semedo-Aguiar A.P."/>
            <person name="Silva A.D."/>
            <person name="Pereira-Leal J.B."/>
            <person name="Leite R.B."/>
        </authorList>
    </citation>
    <scope>NUCLEOTIDE SEQUENCE [LARGE SCALE GENOMIC DNA]</scope>
    <source>
        <strain evidence="9 10">IPMA8</strain>
    </source>
</reference>
<dbReference type="GO" id="GO:0061634">
    <property type="term" value="F:alpha-D-xyloside xylohydrolase"/>
    <property type="evidence" value="ECO:0007669"/>
    <property type="project" value="UniProtKB-EC"/>
</dbReference>
<evidence type="ECO:0000259" key="7">
    <source>
        <dbReference type="Pfam" id="PF17137"/>
    </source>
</evidence>
<evidence type="ECO:0000256" key="2">
    <source>
        <dbReference type="ARBA" id="ARBA00022801"/>
    </source>
</evidence>
<dbReference type="EMBL" id="SRRZ01000149">
    <property type="protein sequence ID" value="NQE37744.1"/>
    <property type="molecule type" value="Genomic_DNA"/>
</dbReference>
<dbReference type="InterPro" id="IPR048395">
    <property type="entry name" value="Glyco_hydro_31_C"/>
</dbReference>
<dbReference type="SUPFAM" id="SSF74650">
    <property type="entry name" value="Galactose mutarotase-like"/>
    <property type="match status" value="1"/>
</dbReference>
<dbReference type="InterPro" id="IPR000322">
    <property type="entry name" value="Glyco_hydro_31_TIM"/>
</dbReference>
<dbReference type="PROSITE" id="PS00129">
    <property type="entry name" value="GLYCOSYL_HYDROL_F31_1"/>
    <property type="match status" value="1"/>
</dbReference>
<evidence type="ECO:0000259" key="6">
    <source>
        <dbReference type="Pfam" id="PF13802"/>
    </source>
</evidence>
<comment type="caution">
    <text evidence="9">The sequence shown here is derived from an EMBL/GenBank/DDBJ whole genome shotgun (WGS) entry which is preliminary data.</text>
</comment>
<evidence type="ECO:0000259" key="5">
    <source>
        <dbReference type="Pfam" id="PF01055"/>
    </source>
</evidence>
<dbReference type="InterPro" id="IPR025887">
    <property type="entry name" value="Glyco_hydro_31_N_dom"/>
</dbReference>
<evidence type="ECO:0000313" key="10">
    <source>
        <dbReference type="Proteomes" id="UP000702425"/>
    </source>
</evidence>
<evidence type="ECO:0000256" key="4">
    <source>
        <dbReference type="RuleBase" id="RU361185"/>
    </source>
</evidence>
<proteinExistence type="inferred from homology"/>
<evidence type="ECO:0000256" key="1">
    <source>
        <dbReference type="ARBA" id="ARBA00007806"/>
    </source>
</evidence>
<keyword evidence="10" id="KW-1185">Reference proteome</keyword>
<feature type="domain" description="Glycosyl hydrolase family 31 C-terminal" evidence="8">
    <location>
        <begin position="468"/>
        <end position="554"/>
    </location>
</feature>